<keyword evidence="5" id="KW-0677">Repeat</keyword>
<comment type="catalytic activity">
    <reaction evidence="7 9">
        <text>L-arginyl-[protein] + NAD(+) = N(omega)-(ADP-D-ribosyl)-L-arginyl-[protein] + nicotinamide + H(+)</text>
        <dbReference type="Rhea" id="RHEA:19149"/>
        <dbReference type="Rhea" id="RHEA-COMP:10532"/>
        <dbReference type="Rhea" id="RHEA-COMP:15087"/>
        <dbReference type="ChEBI" id="CHEBI:15378"/>
        <dbReference type="ChEBI" id="CHEBI:17154"/>
        <dbReference type="ChEBI" id="CHEBI:29965"/>
        <dbReference type="ChEBI" id="CHEBI:57540"/>
        <dbReference type="ChEBI" id="CHEBI:142554"/>
        <dbReference type="EC" id="2.4.2.31"/>
    </reaction>
</comment>
<name>A0A817SDR1_9BILA</name>
<sequence>MRTINSYAALKKNYLNSISSVLLSYRLHKQNHSTKMSTPMKKTNTTAASEKSFVSTKTVSNDPIRSKRCMIQNYLVIWADANIDPSNDDCQKALTQLQKVVSQLNFFTTLAECIEFLNRLDKEKVFLILSGSFGQTLVPDIHNMSQVDVIYIFCGNETRHKKWAKQWYKIQGIFTSIGPICKALAKAAYQCDNENISMSFVSKQAIEIVDGDSEKGNLNQLEPSYMYSVIFKEIILKMEDDNAKSLKELSKYCLEQKVEKDEIDYFVHEYDKKTPIYWYSCQMFIYGMLNRALRTLDMGTMAKLGFFIRHLHRQLERLHEEQVGQFQKQFLVYRGQGLSQEDFNHLREIQDGLLSFNNFLSTSKEQRVALGFANDVLGKSPTVLAVLFIVTIHPSKITRTTTPYAMINDYSAFPIEEEILFTMHTVFRVRDIKQTTTNDRLWEVQLTLTDDSDPQLANLTNCIKKEIDGTGWHPMATLMYKVGDFTRAEELYNELLSNSTDDIDKANIYHRLGLVYKSMGNYLKTLEFYEKAMKIREIILPPNHKSLAISYNDIAVVYEIMSQYEKALEFYKKSNKIVQEILPPNDPDLASSYNNIALLYGNMGDYSKALEFYEKAVEIEEISLPPNHPDLAGTFNNIGHTYNKMGNYSKALEFFGKSNKIAQQTLPANHPNLATSYNNIAMLYYDMGHYSKALEFFEKSNKIAQQSLPADDTHWAMLYNRIGETHSKMGNYVKALEFFEKSIEIEEISLPPNHPGLAISYDKIAATYCSMDKYSKALEFYEKSVKMKEIALPPNHPNLAASYNNIGLMCKSMNNYSKALEFYEKSMKIIETTMPSNHPDLATSYSNIGGVYFTKGDHKKAAEYLDQALTIHKMSLPASHPIIQRMTQSVKQLKEMG</sequence>
<dbReference type="PANTHER" id="PTHR45641:SF1">
    <property type="entry name" value="AAA+ ATPASE DOMAIN-CONTAINING PROTEIN"/>
    <property type="match status" value="1"/>
</dbReference>
<dbReference type="EMBL" id="CAJOBO010000980">
    <property type="protein sequence ID" value="CAF4320613.1"/>
    <property type="molecule type" value="Genomic_DNA"/>
</dbReference>
<feature type="repeat" description="TPR" evidence="8">
    <location>
        <begin position="548"/>
        <end position="581"/>
    </location>
</feature>
<evidence type="ECO:0000256" key="1">
    <source>
        <dbReference type="ARBA" id="ARBA00009558"/>
    </source>
</evidence>
<dbReference type="InterPro" id="IPR000768">
    <property type="entry name" value="ART"/>
</dbReference>
<organism evidence="10 12">
    <name type="scientific">Rotaria socialis</name>
    <dbReference type="NCBI Taxonomy" id="392032"/>
    <lineage>
        <taxon>Eukaryota</taxon>
        <taxon>Metazoa</taxon>
        <taxon>Spiralia</taxon>
        <taxon>Gnathifera</taxon>
        <taxon>Rotifera</taxon>
        <taxon>Eurotatoria</taxon>
        <taxon>Bdelloidea</taxon>
        <taxon>Philodinida</taxon>
        <taxon>Philodinidae</taxon>
        <taxon>Rotaria</taxon>
    </lineage>
</organism>
<feature type="repeat" description="TPR" evidence="8">
    <location>
        <begin position="758"/>
        <end position="791"/>
    </location>
</feature>
<evidence type="ECO:0000256" key="7">
    <source>
        <dbReference type="ARBA" id="ARBA00047597"/>
    </source>
</evidence>
<dbReference type="PROSITE" id="PS50005">
    <property type="entry name" value="TPR"/>
    <property type="match status" value="9"/>
</dbReference>
<dbReference type="InterPro" id="IPR019734">
    <property type="entry name" value="TPR_rpt"/>
</dbReference>
<dbReference type="SUPFAM" id="SSF56399">
    <property type="entry name" value="ADP-ribosylation"/>
    <property type="match status" value="1"/>
</dbReference>
<dbReference type="Proteomes" id="UP000663833">
    <property type="component" value="Unassembled WGS sequence"/>
</dbReference>
<dbReference type="Proteomes" id="UP000663851">
    <property type="component" value="Unassembled WGS sequence"/>
</dbReference>
<protein>
    <recommendedName>
        <fullName evidence="9">NAD(P)(+)--arginine ADP-ribosyltransferase</fullName>
        <ecNumber evidence="9">2.4.2.31</ecNumber>
    </recommendedName>
    <alternativeName>
        <fullName evidence="9">Mono(ADP-ribosyl)transferase</fullName>
    </alternativeName>
</protein>
<feature type="repeat" description="TPR" evidence="8">
    <location>
        <begin position="590"/>
        <end position="623"/>
    </location>
</feature>
<dbReference type="Pfam" id="PF13424">
    <property type="entry name" value="TPR_12"/>
    <property type="match status" value="5"/>
</dbReference>
<keyword evidence="9" id="KW-0520">NAD</keyword>
<evidence type="ECO:0000313" key="12">
    <source>
        <dbReference type="Proteomes" id="UP000663833"/>
    </source>
</evidence>
<dbReference type="PROSITE" id="PS50293">
    <property type="entry name" value="TPR_REGION"/>
    <property type="match status" value="3"/>
</dbReference>
<evidence type="ECO:0000313" key="11">
    <source>
        <dbReference type="EMBL" id="CAF4320613.1"/>
    </source>
</evidence>
<keyword evidence="3 9" id="KW-0808">Transferase</keyword>
<dbReference type="GO" id="GO:0016779">
    <property type="term" value="F:nucleotidyltransferase activity"/>
    <property type="evidence" value="ECO:0007669"/>
    <property type="project" value="UniProtKB-KW"/>
</dbReference>
<feature type="repeat" description="TPR" evidence="8">
    <location>
        <begin position="716"/>
        <end position="749"/>
    </location>
</feature>
<gene>
    <name evidence="11" type="ORF">HFQ381_LOCUS14797</name>
    <name evidence="10" type="ORF">LUA448_LOCUS7946</name>
</gene>
<dbReference type="AlphaFoldDB" id="A0A817SDR1"/>
<accession>A0A817SDR1</accession>
<dbReference type="InterPro" id="IPR011990">
    <property type="entry name" value="TPR-like_helical_dom_sf"/>
</dbReference>
<dbReference type="SMART" id="SM00028">
    <property type="entry name" value="TPR"/>
    <property type="match status" value="9"/>
</dbReference>
<dbReference type="PROSITE" id="PS51996">
    <property type="entry name" value="TR_MART"/>
    <property type="match status" value="1"/>
</dbReference>
<dbReference type="EMBL" id="CAJNYD010000809">
    <property type="protein sequence ID" value="CAF3299601.1"/>
    <property type="molecule type" value="Genomic_DNA"/>
</dbReference>
<dbReference type="PANTHER" id="PTHR45641">
    <property type="entry name" value="TETRATRICOPEPTIDE REPEAT PROTEIN (AFU_ORTHOLOGUE AFUA_6G03870)"/>
    <property type="match status" value="1"/>
</dbReference>
<proteinExistence type="inferred from homology"/>
<dbReference type="Gene3D" id="3.90.176.10">
    <property type="entry name" value="Toxin ADP-ribosyltransferase, Chain A, domain 1"/>
    <property type="match status" value="1"/>
</dbReference>
<keyword evidence="4" id="KW-0548">Nucleotidyltransferase</keyword>
<keyword evidence="2 9" id="KW-0328">Glycosyltransferase</keyword>
<evidence type="ECO:0000256" key="3">
    <source>
        <dbReference type="ARBA" id="ARBA00022679"/>
    </source>
</evidence>
<feature type="repeat" description="TPR" evidence="8">
    <location>
        <begin position="842"/>
        <end position="875"/>
    </location>
</feature>
<evidence type="ECO:0000313" key="10">
    <source>
        <dbReference type="EMBL" id="CAF3299601.1"/>
    </source>
</evidence>
<evidence type="ECO:0000256" key="2">
    <source>
        <dbReference type="ARBA" id="ARBA00022676"/>
    </source>
</evidence>
<dbReference type="EC" id="2.4.2.31" evidence="9"/>
<keyword evidence="9" id="KW-0521">NADP</keyword>
<evidence type="ECO:0000256" key="6">
    <source>
        <dbReference type="ARBA" id="ARBA00022803"/>
    </source>
</evidence>
<evidence type="ECO:0000256" key="9">
    <source>
        <dbReference type="RuleBase" id="RU361228"/>
    </source>
</evidence>
<dbReference type="SUPFAM" id="SSF48452">
    <property type="entry name" value="TPR-like"/>
    <property type="match status" value="1"/>
</dbReference>
<comment type="caution">
    <text evidence="10">The sequence shown here is derived from an EMBL/GenBank/DDBJ whole genome shotgun (WGS) entry which is preliminary data.</text>
</comment>
<keyword evidence="6 8" id="KW-0802">TPR repeat</keyword>
<reference evidence="10" key="1">
    <citation type="submission" date="2021-02" db="EMBL/GenBank/DDBJ databases">
        <authorList>
            <person name="Nowell W R."/>
        </authorList>
    </citation>
    <scope>NUCLEOTIDE SEQUENCE</scope>
</reference>
<feature type="repeat" description="TPR" evidence="8">
    <location>
        <begin position="506"/>
        <end position="539"/>
    </location>
</feature>
<dbReference type="GO" id="GO:0106274">
    <property type="term" value="F:NAD+-protein-arginine ADP-ribosyltransferase activity"/>
    <property type="evidence" value="ECO:0007669"/>
    <property type="project" value="UniProtKB-EC"/>
</dbReference>
<evidence type="ECO:0000256" key="4">
    <source>
        <dbReference type="ARBA" id="ARBA00022695"/>
    </source>
</evidence>
<feature type="repeat" description="TPR" evidence="8">
    <location>
        <begin position="674"/>
        <end position="707"/>
    </location>
</feature>
<dbReference type="Gene3D" id="1.25.40.10">
    <property type="entry name" value="Tetratricopeptide repeat domain"/>
    <property type="match status" value="3"/>
</dbReference>
<feature type="repeat" description="TPR" evidence="8">
    <location>
        <begin position="800"/>
        <end position="833"/>
    </location>
</feature>
<evidence type="ECO:0000256" key="5">
    <source>
        <dbReference type="ARBA" id="ARBA00022737"/>
    </source>
</evidence>
<comment type="similarity">
    <text evidence="1 9">Belongs to the Arg-specific ADP-ribosyltransferase family.</text>
</comment>
<evidence type="ECO:0000256" key="8">
    <source>
        <dbReference type="PROSITE-ProRule" id="PRU00339"/>
    </source>
</evidence>
<feature type="repeat" description="TPR" evidence="8">
    <location>
        <begin position="632"/>
        <end position="665"/>
    </location>
</feature>
<dbReference type="Pfam" id="PF01129">
    <property type="entry name" value="ART"/>
    <property type="match status" value="1"/>
</dbReference>